<comment type="similarity">
    <text evidence="2 6">Belongs to the multi antimicrobial extrusion (MATE) (TC 2.A.66.1) family.</text>
</comment>
<evidence type="ECO:0000256" key="1">
    <source>
        <dbReference type="ARBA" id="ARBA00004141"/>
    </source>
</evidence>
<keyword evidence="5 6" id="KW-0472">Membrane</keyword>
<reference evidence="7" key="1">
    <citation type="submission" date="2016-01" db="EMBL/GenBank/DDBJ databases">
        <title>Reference transcriptome for the parasite Schistocephalus solidus: insights into the molecular evolution of parasitism.</title>
        <authorList>
            <person name="Hebert F.O."/>
            <person name="Grambauer S."/>
            <person name="Barber I."/>
            <person name="Landry C.R."/>
            <person name="Aubin-Horth N."/>
        </authorList>
    </citation>
    <scope>NUCLEOTIDE SEQUENCE</scope>
</reference>
<dbReference type="InterPro" id="IPR002528">
    <property type="entry name" value="MATE_fam"/>
</dbReference>
<name>A0A0X3PWQ5_SCHSO</name>
<dbReference type="InterPro" id="IPR045069">
    <property type="entry name" value="MATE_euk"/>
</dbReference>
<organism evidence="7">
    <name type="scientific">Schistocephalus solidus</name>
    <name type="common">Tapeworm</name>
    <dbReference type="NCBI Taxonomy" id="70667"/>
    <lineage>
        <taxon>Eukaryota</taxon>
        <taxon>Metazoa</taxon>
        <taxon>Spiralia</taxon>
        <taxon>Lophotrochozoa</taxon>
        <taxon>Platyhelminthes</taxon>
        <taxon>Cestoda</taxon>
        <taxon>Eucestoda</taxon>
        <taxon>Diphyllobothriidea</taxon>
        <taxon>Diphyllobothriidae</taxon>
        <taxon>Schistocephalus</taxon>
    </lineage>
</organism>
<gene>
    <name evidence="7" type="ORF">TR150483</name>
</gene>
<feature type="transmembrane region" description="Helical" evidence="6">
    <location>
        <begin position="191"/>
        <end position="212"/>
    </location>
</feature>
<evidence type="ECO:0000256" key="5">
    <source>
        <dbReference type="ARBA" id="ARBA00023136"/>
    </source>
</evidence>
<sequence length="556" mass="61369">MSSHINGFIQELKCIVSLAWPLMLTHLLRFINPSLSIMICGHLSREELDAASLANSVINVLGLSIDMGFSTASETLFCQTYGSKKRKLMGLLLQRALLIMTMLFGILACIHINIESILLLIGQNPIISSLTAEYITYILPGLFFDFMFMTLARYLESQNLVRPMVLAACAGTVFTLFAQTFVLQWDLGLRASAGFLSISFGIMLLGEILYIFRYRVYVETWGGCDLLGAMSEWGIFFRLGIPGILMIALEEWCLELNTFVAGTISEEILGAQAIAFQIQSIIYMIPLGISTAVNVRVGQGLGAFNPTAAKFTYLTALTSTVFIAFLTAAPVVLFRHSVSFIFTSDVEVAAKASEILPMLFIFQFCEGLAGVSEAVLIACGRQVLGAVTIFFGYYALGLPLSFFFYLKCDLGIIGMWTGIAIGFFITALTYTFFALRTDWVQQSRRAVKTVQQQSTAFADNDITDEGVVRIMSFSDGSEDRHRPTFTRRSCSHAVRFRVFLFILIGFVLLASIVHRKTVAVPLWFERCVESLRLNSTLAPFCSIDLAGVKAAAALPA</sequence>
<dbReference type="GO" id="GO:0042910">
    <property type="term" value="F:xenobiotic transmembrane transporter activity"/>
    <property type="evidence" value="ECO:0007669"/>
    <property type="project" value="InterPro"/>
</dbReference>
<dbReference type="Pfam" id="PF01554">
    <property type="entry name" value="MatE"/>
    <property type="match status" value="2"/>
</dbReference>
<feature type="transmembrane region" description="Helical" evidence="6">
    <location>
        <begin position="134"/>
        <end position="152"/>
    </location>
</feature>
<evidence type="ECO:0000256" key="2">
    <source>
        <dbReference type="ARBA" id="ARBA00010199"/>
    </source>
</evidence>
<dbReference type="GO" id="GO:1990961">
    <property type="term" value="P:xenobiotic detoxification by transmembrane export across the plasma membrane"/>
    <property type="evidence" value="ECO:0007669"/>
    <property type="project" value="InterPro"/>
</dbReference>
<feature type="transmembrane region" description="Helical" evidence="6">
    <location>
        <begin position="92"/>
        <end position="114"/>
    </location>
</feature>
<evidence type="ECO:0000313" key="7">
    <source>
        <dbReference type="EMBL" id="JAP55580.1"/>
    </source>
</evidence>
<feature type="transmembrane region" description="Helical" evidence="6">
    <location>
        <begin position="269"/>
        <end position="290"/>
    </location>
</feature>
<comment type="subcellular location">
    <subcellularLocation>
        <location evidence="1">Membrane</location>
        <topology evidence="1">Multi-pass membrane protein</topology>
    </subcellularLocation>
</comment>
<dbReference type="EMBL" id="GEEE01007645">
    <property type="protein sequence ID" value="JAP55580.1"/>
    <property type="molecule type" value="Transcribed_RNA"/>
</dbReference>
<dbReference type="GO" id="GO:0015297">
    <property type="term" value="F:antiporter activity"/>
    <property type="evidence" value="ECO:0007669"/>
    <property type="project" value="InterPro"/>
</dbReference>
<feature type="transmembrane region" description="Helical" evidence="6">
    <location>
        <begin position="355"/>
        <end position="376"/>
    </location>
</feature>
<protein>
    <recommendedName>
        <fullName evidence="6">Multidrug and toxin extrusion protein</fullName>
    </recommendedName>
</protein>
<proteinExistence type="inferred from homology"/>
<dbReference type="CDD" id="cd13132">
    <property type="entry name" value="MATE_eukaryotic"/>
    <property type="match status" value="1"/>
</dbReference>
<feature type="transmembrane region" description="Helical" evidence="6">
    <location>
        <begin position="311"/>
        <end position="335"/>
    </location>
</feature>
<accession>A0A0X3PWQ5</accession>
<dbReference type="GO" id="GO:0016020">
    <property type="term" value="C:membrane"/>
    <property type="evidence" value="ECO:0007669"/>
    <property type="project" value="UniProtKB-SubCell"/>
</dbReference>
<feature type="transmembrane region" description="Helical" evidence="6">
    <location>
        <begin position="383"/>
        <end position="406"/>
    </location>
</feature>
<evidence type="ECO:0000256" key="3">
    <source>
        <dbReference type="ARBA" id="ARBA00022692"/>
    </source>
</evidence>
<feature type="transmembrane region" description="Helical" evidence="6">
    <location>
        <begin position="412"/>
        <end position="435"/>
    </location>
</feature>
<dbReference type="AlphaFoldDB" id="A0A0X3PWQ5"/>
<feature type="transmembrane region" description="Helical" evidence="6">
    <location>
        <begin position="233"/>
        <end position="249"/>
    </location>
</feature>
<evidence type="ECO:0000256" key="6">
    <source>
        <dbReference type="RuleBase" id="RU004914"/>
    </source>
</evidence>
<dbReference type="PANTHER" id="PTHR11206">
    <property type="entry name" value="MULTIDRUG RESISTANCE PROTEIN"/>
    <property type="match status" value="1"/>
</dbReference>
<dbReference type="NCBIfam" id="TIGR00797">
    <property type="entry name" value="matE"/>
    <property type="match status" value="1"/>
</dbReference>
<keyword evidence="3 6" id="KW-0812">Transmembrane</keyword>
<keyword evidence="4 6" id="KW-1133">Transmembrane helix</keyword>
<feature type="transmembrane region" description="Helical" evidence="6">
    <location>
        <begin position="496"/>
        <end position="514"/>
    </location>
</feature>
<feature type="transmembrane region" description="Helical" evidence="6">
    <location>
        <begin position="164"/>
        <end position="185"/>
    </location>
</feature>
<evidence type="ECO:0000256" key="4">
    <source>
        <dbReference type="ARBA" id="ARBA00022989"/>
    </source>
</evidence>